<evidence type="ECO:0000313" key="1">
    <source>
        <dbReference type="EMBL" id="JAP13725.1"/>
    </source>
</evidence>
<dbReference type="EMBL" id="GEDG01027613">
    <property type="protein sequence ID" value="JAP13725.1"/>
    <property type="molecule type" value="Transcribed_RNA"/>
</dbReference>
<accession>A0A0V0H0Q7</accession>
<reference evidence="1" key="1">
    <citation type="submission" date="2015-12" db="EMBL/GenBank/DDBJ databases">
        <title>Gene expression during late stages of embryo sac development: a critical building block for successful pollen-pistil interactions.</title>
        <authorList>
            <person name="Liu Y."/>
            <person name="Joly V."/>
            <person name="Sabar M."/>
            <person name="Matton D.P."/>
        </authorList>
    </citation>
    <scope>NUCLEOTIDE SEQUENCE</scope>
</reference>
<dbReference type="AlphaFoldDB" id="A0A0V0H0Q7"/>
<name>A0A0V0H0Q7_SOLCH</name>
<sequence length="93" mass="10893">MSNSLWRYFVNTVGVEGSFLHLKDSIYKWWNTDASTKLIPILKAIPMFILWQVWKRRNIIRCGGKMSYLNMSKEMAKIIFPGQVPISMEAQHT</sequence>
<proteinExistence type="predicted"/>
<organism evidence="1">
    <name type="scientific">Solanum chacoense</name>
    <name type="common">Chaco potato</name>
    <dbReference type="NCBI Taxonomy" id="4108"/>
    <lineage>
        <taxon>Eukaryota</taxon>
        <taxon>Viridiplantae</taxon>
        <taxon>Streptophyta</taxon>
        <taxon>Embryophyta</taxon>
        <taxon>Tracheophyta</taxon>
        <taxon>Spermatophyta</taxon>
        <taxon>Magnoliopsida</taxon>
        <taxon>eudicotyledons</taxon>
        <taxon>Gunneridae</taxon>
        <taxon>Pentapetalae</taxon>
        <taxon>asterids</taxon>
        <taxon>lamiids</taxon>
        <taxon>Solanales</taxon>
        <taxon>Solanaceae</taxon>
        <taxon>Solanoideae</taxon>
        <taxon>Solaneae</taxon>
        <taxon>Solanum</taxon>
    </lineage>
</organism>
<protein>
    <submittedName>
        <fullName evidence="1">Putative ovule protein</fullName>
    </submittedName>
</protein>